<keyword evidence="2" id="KW-1133">Transmembrane helix</keyword>
<evidence type="ECO:0000256" key="2">
    <source>
        <dbReference type="SAM" id="Phobius"/>
    </source>
</evidence>
<evidence type="ECO:0000313" key="3">
    <source>
        <dbReference type="EMBL" id="MBN0042791.1"/>
    </source>
</evidence>
<dbReference type="EMBL" id="JAFFZS010000001">
    <property type="protein sequence ID" value="MBN0042791.1"/>
    <property type="molecule type" value="Genomic_DNA"/>
</dbReference>
<dbReference type="Proteomes" id="UP000788262">
    <property type="component" value="Unassembled WGS sequence"/>
</dbReference>
<feature type="transmembrane region" description="Helical" evidence="2">
    <location>
        <begin position="6"/>
        <end position="24"/>
    </location>
</feature>
<gene>
    <name evidence="3" type="ORF">JS756_01415</name>
</gene>
<keyword evidence="2" id="KW-0812">Transmembrane</keyword>
<protein>
    <recommendedName>
        <fullName evidence="5">Type II toxin-antitoxin system PemK/MazF family toxin</fullName>
    </recommendedName>
</protein>
<keyword evidence="2" id="KW-0472">Membrane</keyword>
<feature type="region of interest" description="Disordered" evidence="1">
    <location>
        <begin position="28"/>
        <end position="48"/>
    </location>
</feature>
<name>A0ABS2VI74_STRAS</name>
<comment type="caution">
    <text evidence="3">The sequence shown here is derived from an EMBL/GenBank/DDBJ whole genome shotgun (WGS) entry which is preliminary data.</text>
</comment>
<keyword evidence="4" id="KW-1185">Reference proteome</keyword>
<reference evidence="3 4" key="1">
    <citation type="submission" date="2021-02" db="EMBL/GenBank/DDBJ databases">
        <title>Whole genome sequencing of Streptomyces actuosus VRA1.</title>
        <authorList>
            <person name="Sen G."/>
            <person name="Sen A."/>
        </authorList>
    </citation>
    <scope>NUCLEOTIDE SEQUENCE [LARGE SCALE GENOMIC DNA]</scope>
    <source>
        <strain evidence="3 4">VRA1</strain>
    </source>
</reference>
<evidence type="ECO:0000256" key="1">
    <source>
        <dbReference type="SAM" id="MobiDB-lite"/>
    </source>
</evidence>
<organism evidence="3 4">
    <name type="scientific">Streptomyces actuosus</name>
    <dbReference type="NCBI Taxonomy" id="1885"/>
    <lineage>
        <taxon>Bacteria</taxon>
        <taxon>Bacillati</taxon>
        <taxon>Actinomycetota</taxon>
        <taxon>Actinomycetes</taxon>
        <taxon>Kitasatosporales</taxon>
        <taxon>Streptomycetaceae</taxon>
        <taxon>Streptomyces</taxon>
    </lineage>
</organism>
<proteinExistence type="predicted"/>
<accession>A0ABS2VI74</accession>
<evidence type="ECO:0008006" key="5">
    <source>
        <dbReference type="Google" id="ProtNLM"/>
    </source>
</evidence>
<dbReference type="RefSeq" id="WP_205381016.1">
    <property type="nucleotide sequence ID" value="NZ_JAFFZS010000001.1"/>
</dbReference>
<evidence type="ECO:0000313" key="4">
    <source>
        <dbReference type="Proteomes" id="UP000788262"/>
    </source>
</evidence>
<sequence length="48" mass="5089">MAWWIWLVIAVAIVVGVAASLMSVQARRRSGGVIAQGRRPRGGGGRQS</sequence>